<comment type="caution">
    <text evidence="2">The sequence shown here is derived from an EMBL/GenBank/DDBJ whole genome shotgun (WGS) entry which is preliminary data.</text>
</comment>
<proteinExistence type="predicted"/>
<sequence length="151" mass="18235">MYFTIHKEEQDMKKVSEKLTIFFEGPFWVGLFEQTIDDRYEVCRVVLNTSEPKDYEVYEYLQKNYYSLKFSPAICGEVISEKKINPKRMQRKIKREVQGNFIGTKAQQALKLQHEQIKKEKKIARKERVEAEKERKREIHILKKKEKHKGH</sequence>
<organism evidence="2 3">
    <name type="scientific">Peptacetobacter hiranonis (strain DSM 13275 / JCM 10541 / KCTC 15199 / TO-931)</name>
    <name type="common">Clostridium hiranonis</name>
    <dbReference type="NCBI Taxonomy" id="500633"/>
    <lineage>
        <taxon>Bacteria</taxon>
        <taxon>Bacillati</taxon>
        <taxon>Bacillota</taxon>
        <taxon>Clostridia</taxon>
        <taxon>Peptostreptococcales</taxon>
        <taxon>Peptostreptococcaceae</taxon>
        <taxon>Peptacetobacter</taxon>
    </lineage>
</organism>
<dbReference type="PIRSF" id="PIRSF021328">
    <property type="entry name" value="UCP021328"/>
    <property type="match status" value="1"/>
</dbReference>
<dbReference type="EMBL" id="ABWP01000023">
    <property type="protein sequence ID" value="EEA85749.1"/>
    <property type="molecule type" value="Genomic_DNA"/>
</dbReference>
<dbReference type="Pfam" id="PF11208">
    <property type="entry name" value="DUF2992"/>
    <property type="match status" value="1"/>
</dbReference>
<evidence type="ECO:0000256" key="1">
    <source>
        <dbReference type="SAM" id="MobiDB-lite"/>
    </source>
</evidence>
<evidence type="ECO:0000313" key="3">
    <source>
        <dbReference type="Proteomes" id="UP000003178"/>
    </source>
</evidence>
<gene>
    <name evidence="2" type="ORF">CLOHIR_00600</name>
</gene>
<name>B6FXK1_PEPHT</name>
<dbReference type="STRING" id="500633.CLOHIR_00600"/>
<reference evidence="2 3" key="2">
    <citation type="submission" date="2008-10" db="EMBL/GenBank/DDBJ databases">
        <title>Draft genome sequence of Clostridium hiranonis (DSM 13275).</title>
        <authorList>
            <person name="Sudarsanam P."/>
            <person name="Ley R."/>
            <person name="Guruge J."/>
            <person name="Turnbaugh P.J."/>
            <person name="Mahowald M."/>
            <person name="Liep D."/>
            <person name="Gordon J."/>
        </authorList>
    </citation>
    <scope>NUCLEOTIDE SEQUENCE [LARGE SCALE GENOMIC DNA]</scope>
    <source>
        <strain evidence="2 3">DSM 13275</strain>
    </source>
</reference>
<dbReference type="eggNOG" id="ENOG502ZBVG">
    <property type="taxonomic scope" value="Bacteria"/>
</dbReference>
<keyword evidence="3" id="KW-1185">Reference proteome</keyword>
<feature type="compositionally biased region" description="Basic residues" evidence="1">
    <location>
        <begin position="142"/>
        <end position="151"/>
    </location>
</feature>
<feature type="region of interest" description="Disordered" evidence="1">
    <location>
        <begin position="123"/>
        <end position="151"/>
    </location>
</feature>
<accession>B6FXK1</accession>
<dbReference type="InterPro" id="IPR016787">
    <property type="entry name" value="UCP021328"/>
</dbReference>
<evidence type="ECO:0008006" key="4">
    <source>
        <dbReference type="Google" id="ProtNLM"/>
    </source>
</evidence>
<feature type="compositionally biased region" description="Basic and acidic residues" evidence="1">
    <location>
        <begin position="126"/>
        <end position="141"/>
    </location>
</feature>
<reference evidence="2 3" key="1">
    <citation type="submission" date="2008-09" db="EMBL/GenBank/DDBJ databases">
        <authorList>
            <person name="Fulton L."/>
            <person name="Clifton S."/>
            <person name="Fulton B."/>
            <person name="Xu J."/>
            <person name="Minx P."/>
            <person name="Pepin K.H."/>
            <person name="Johnson M."/>
            <person name="Thiruvilangam P."/>
            <person name="Bhonagiri V."/>
            <person name="Nash W.E."/>
            <person name="Mardis E.R."/>
            <person name="Wilson R.K."/>
        </authorList>
    </citation>
    <scope>NUCLEOTIDE SEQUENCE [LARGE SCALE GENOMIC DNA]</scope>
    <source>
        <strain evidence="2 3">DSM 13275</strain>
    </source>
</reference>
<dbReference type="AlphaFoldDB" id="B6FXK1"/>
<evidence type="ECO:0000313" key="2">
    <source>
        <dbReference type="EMBL" id="EEA85749.1"/>
    </source>
</evidence>
<dbReference type="HOGENOM" id="CLU_123192_1_0_9"/>
<protein>
    <recommendedName>
        <fullName evidence="4">DUF2992 family protein</fullName>
    </recommendedName>
</protein>
<dbReference type="Proteomes" id="UP000003178">
    <property type="component" value="Unassembled WGS sequence"/>
</dbReference>